<dbReference type="AlphaFoldDB" id="A0A1T4PB91"/>
<accession>A0A1T4PB91</accession>
<dbReference type="Proteomes" id="UP000189857">
    <property type="component" value="Unassembled WGS sequence"/>
</dbReference>
<evidence type="ECO:0000313" key="1">
    <source>
        <dbReference type="EMBL" id="SJZ88825.1"/>
    </source>
</evidence>
<dbReference type="OrthoDB" id="2061789at2"/>
<sequence>MNNTTKQKYELAERMLKGKIPAEEVQLMTGLDLEVIKKLEEDIAPMVRDAKILQGLDNKDLNIGEILYDNNGTDEDADKDY</sequence>
<keyword evidence="2" id="KW-1185">Reference proteome</keyword>
<protein>
    <submittedName>
        <fullName evidence="1">Uncharacterized protein</fullName>
    </submittedName>
</protein>
<gene>
    <name evidence="1" type="ORF">SAMN02745110_01919</name>
</gene>
<reference evidence="1 2" key="1">
    <citation type="submission" date="2017-02" db="EMBL/GenBank/DDBJ databases">
        <authorList>
            <person name="Peterson S.W."/>
        </authorList>
    </citation>
    <scope>NUCLEOTIDE SEQUENCE [LARGE SCALE GENOMIC DNA]</scope>
    <source>
        <strain evidence="1 2">ATCC 17233</strain>
    </source>
</reference>
<evidence type="ECO:0000313" key="2">
    <source>
        <dbReference type="Proteomes" id="UP000189857"/>
    </source>
</evidence>
<organism evidence="1 2">
    <name type="scientific">Eubacterium ruminantium</name>
    <dbReference type="NCBI Taxonomy" id="42322"/>
    <lineage>
        <taxon>Bacteria</taxon>
        <taxon>Bacillati</taxon>
        <taxon>Bacillota</taxon>
        <taxon>Clostridia</taxon>
        <taxon>Eubacteriales</taxon>
        <taxon>Eubacteriaceae</taxon>
        <taxon>Eubacterium</taxon>
    </lineage>
</organism>
<proteinExistence type="predicted"/>
<dbReference type="RefSeq" id="WP_078787734.1">
    <property type="nucleotide sequence ID" value="NZ_CACZYW010000001.1"/>
</dbReference>
<name>A0A1T4PB91_9FIRM</name>
<dbReference type="EMBL" id="FUXA01000011">
    <property type="protein sequence ID" value="SJZ88825.1"/>
    <property type="molecule type" value="Genomic_DNA"/>
</dbReference>